<evidence type="ECO:0000313" key="2">
    <source>
        <dbReference type="EMBL" id="PIT90031.1"/>
    </source>
</evidence>
<dbReference type="InterPro" id="IPR051162">
    <property type="entry name" value="T4SS_component"/>
</dbReference>
<evidence type="ECO:0000259" key="1">
    <source>
        <dbReference type="Pfam" id="PF19044"/>
    </source>
</evidence>
<protein>
    <submittedName>
        <fullName evidence="2">Conjugal transfer protein TraC</fullName>
    </submittedName>
</protein>
<dbReference type="Proteomes" id="UP000231464">
    <property type="component" value="Unassembled WGS sequence"/>
</dbReference>
<reference evidence="3" key="1">
    <citation type="submission" date="2017-09" db="EMBL/GenBank/DDBJ databases">
        <title>Depth-based differentiation of microbial function through sediment-hosted aquifers and enrichment of novel symbionts in the deep terrestrial subsurface.</title>
        <authorList>
            <person name="Probst A.J."/>
            <person name="Ladd B."/>
            <person name="Jarett J.K."/>
            <person name="Geller-Mcgrath D.E."/>
            <person name="Sieber C.M.K."/>
            <person name="Emerson J.B."/>
            <person name="Anantharaman K."/>
            <person name="Thomas B.C."/>
            <person name="Malmstrom R."/>
            <person name="Stieglmeier M."/>
            <person name="Klingl A."/>
            <person name="Woyke T."/>
            <person name="Ryan C.M."/>
            <person name="Banfield J.F."/>
        </authorList>
    </citation>
    <scope>NUCLEOTIDE SEQUENCE [LARGE SCALE GENOMIC DNA]</scope>
</reference>
<dbReference type="InterPro" id="IPR043964">
    <property type="entry name" value="P-loop_TraG"/>
</dbReference>
<dbReference type="CDD" id="cd01127">
    <property type="entry name" value="TrwB_TraG_TraD_VirD4"/>
    <property type="match status" value="1"/>
</dbReference>
<dbReference type="AlphaFoldDB" id="A0A2M6WB85"/>
<dbReference type="Gene3D" id="3.40.50.300">
    <property type="entry name" value="P-loop containing nucleotide triphosphate hydrolases"/>
    <property type="match status" value="1"/>
</dbReference>
<sequence>MFGQKNKNLGILPPQATTQEQLAFEESVVEKGKAFVSEEKIYRQGVATIRDLIAPAALKVAPEHLELGSQWLRTLFVVTYPRYISVGWFEQVIDYAAAMDVSMFFYPLPSNIILKQMRNKVGVLEAQLSADQEKGAPRDPMREVALRDIEQLRDDITQGIEKFFRFGLYVTLYAEDKEKLDHLTKVIEDIIGTKMVYTRRAIWQTEQGFNSTLPLGNDELNIGFNMQSSPCASSFPFISVELTSDSGVLYGINRHNNSLILFDRFSLQNANSVVFATSGAGKSYAVKLEILRSLMLGVDVMVIDPEREYQYLSDAVGGTYVNISLNSLSKINPFDLPTPSEETVKTGDIIRSAVIMLKGLIRIMIGEISHTEDSVLDRALLETYAKKDIMPDTDLKTVKEMPLMSDLQEVLSGMTGGEDLAARLDKYTNGTFGGLINNYTNVDVNNQLVVFSVRDLEDELRPIAIYTIINYIWNKVRSELKKRILVIDEAWWLMQHEDSAKFMFALVKRCRKYYLGITTITQDVNDFLGSPYGQAILNNSAMQLLLKQAPAAIDQIAKIFKLTQSERYLLLESNVGEGIFFAGVKHAAIKVVASYTEDQIITTDPRQLLEIEEAKKEFEESVGEE</sequence>
<evidence type="ECO:0000313" key="3">
    <source>
        <dbReference type="Proteomes" id="UP000231464"/>
    </source>
</evidence>
<dbReference type="InterPro" id="IPR027417">
    <property type="entry name" value="P-loop_NTPase"/>
</dbReference>
<dbReference type="Gene3D" id="1.10.8.730">
    <property type="match status" value="1"/>
</dbReference>
<dbReference type="Pfam" id="PF19044">
    <property type="entry name" value="P-loop_TraG"/>
    <property type="match status" value="1"/>
</dbReference>
<feature type="domain" description="TraG P-loop" evidence="1">
    <location>
        <begin position="267"/>
        <end position="575"/>
    </location>
</feature>
<comment type="caution">
    <text evidence="2">The sequence shown here is derived from an EMBL/GenBank/DDBJ whole genome shotgun (WGS) entry which is preliminary data.</text>
</comment>
<proteinExistence type="predicted"/>
<gene>
    <name evidence="2" type="ORF">COU23_00735</name>
</gene>
<dbReference type="NCBIfam" id="NF045971">
    <property type="entry name" value="conju_CD1110"/>
    <property type="match status" value="1"/>
</dbReference>
<name>A0A2M6WB85_9BACT</name>
<dbReference type="SUPFAM" id="SSF52540">
    <property type="entry name" value="P-loop containing nucleoside triphosphate hydrolases"/>
    <property type="match status" value="1"/>
</dbReference>
<organism evidence="2 3">
    <name type="scientific">Candidatus Kuenenbacteria bacterium CG10_big_fil_rev_8_21_14_0_10_36_11</name>
    <dbReference type="NCBI Taxonomy" id="1974618"/>
    <lineage>
        <taxon>Bacteria</taxon>
        <taxon>Candidatus Kueneniibacteriota</taxon>
    </lineage>
</organism>
<dbReference type="PANTHER" id="PTHR30121">
    <property type="entry name" value="UNCHARACTERIZED PROTEIN YJGR-RELATED"/>
    <property type="match status" value="1"/>
</dbReference>
<dbReference type="EMBL" id="PFBP01000011">
    <property type="protein sequence ID" value="PIT90031.1"/>
    <property type="molecule type" value="Genomic_DNA"/>
</dbReference>
<dbReference type="PANTHER" id="PTHR30121:SF6">
    <property type="entry name" value="SLR6007 PROTEIN"/>
    <property type="match status" value="1"/>
</dbReference>
<accession>A0A2M6WB85</accession>